<dbReference type="AlphaFoldDB" id="A0A2U1Q3I8"/>
<gene>
    <name evidence="1" type="ORF">CTI12_AA078860</name>
</gene>
<accession>A0A2U1Q3I8</accession>
<dbReference type="EMBL" id="PKPP01000456">
    <property type="protein sequence ID" value="PWA92547.1"/>
    <property type="molecule type" value="Genomic_DNA"/>
</dbReference>
<dbReference type="Proteomes" id="UP000245207">
    <property type="component" value="Unassembled WGS sequence"/>
</dbReference>
<name>A0A2U1Q3I8_ARTAN</name>
<keyword evidence="2" id="KW-1185">Reference proteome</keyword>
<sequence length="166" mass="18451">MREIEPLFDAGSLAILFLFSLNYRSDDQRFFFGPTTDTTSVTNKETHRSTELTATATLSLTNVTENTPPDTDRKTSIVTRSIKIEKPTGLRSNEKSAKPSKKLKVRITFDGQSPLEAGHSKEVRNTPVSLSGDVKKANVGALVVKPVRQLRVRMIKAHPTWGKVQK</sequence>
<evidence type="ECO:0000313" key="1">
    <source>
        <dbReference type="EMBL" id="PWA92547.1"/>
    </source>
</evidence>
<proteinExistence type="predicted"/>
<protein>
    <submittedName>
        <fullName evidence="1">Uncharacterized protein</fullName>
    </submittedName>
</protein>
<organism evidence="1 2">
    <name type="scientific">Artemisia annua</name>
    <name type="common">Sweet wormwood</name>
    <dbReference type="NCBI Taxonomy" id="35608"/>
    <lineage>
        <taxon>Eukaryota</taxon>
        <taxon>Viridiplantae</taxon>
        <taxon>Streptophyta</taxon>
        <taxon>Embryophyta</taxon>
        <taxon>Tracheophyta</taxon>
        <taxon>Spermatophyta</taxon>
        <taxon>Magnoliopsida</taxon>
        <taxon>eudicotyledons</taxon>
        <taxon>Gunneridae</taxon>
        <taxon>Pentapetalae</taxon>
        <taxon>asterids</taxon>
        <taxon>campanulids</taxon>
        <taxon>Asterales</taxon>
        <taxon>Asteraceae</taxon>
        <taxon>Asteroideae</taxon>
        <taxon>Anthemideae</taxon>
        <taxon>Artemisiinae</taxon>
        <taxon>Artemisia</taxon>
    </lineage>
</organism>
<evidence type="ECO:0000313" key="2">
    <source>
        <dbReference type="Proteomes" id="UP000245207"/>
    </source>
</evidence>
<comment type="caution">
    <text evidence="1">The sequence shown here is derived from an EMBL/GenBank/DDBJ whole genome shotgun (WGS) entry which is preliminary data.</text>
</comment>
<reference evidence="1 2" key="1">
    <citation type="journal article" date="2018" name="Mol. Plant">
        <title>The genome of Artemisia annua provides insight into the evolution of Asteraceae family and artemisinin biosynthesis.</title>
        <authorList>
            <person name="Shen Q."/>
            <person name="Zhang L."/>
            <person name="Liao Z."/>
            <person name="Wang S."/>
            <person name="Yan T."/>
            <person name="Shi P."/>
            <person name="Liu M."/>
            <person name="Fu X."/>
            <person name="Pan Q."/>
            <person name="Wang Y."/>
            <person name="Lv Z."/>
            <person name="Lu X."/>
            <person name="Zhang F."/>
            <person name="Jiang W."/>
            <person name="Ma Y."/>
            <person name="Chen M."/>
            <person name="Hao X."/>
            <person name="Li L."/>
            <person name="Tang Y."/>
            <person name="Lv G."/>
            <person name="Zhou Y."/>
            <person name="Sun X."/>
            <person name="Brodelius P.E."/>
            <person name="Rose J.K.C."/>
            <person name="Tang K."/>
        </authorList>
    </citation>
    <scope>NUCLEOTIDE SEQUENCE [LARGE SCALE GENOMIC DNA]</scope>
    <source>
        <strain evidence="2">cv. Huhao1</strain>
        <tissue evidence="1">Leaf</tissue>
    </source>
</reference>